<keyword evidence="2" id="KW-1185">Reference proteome</keyword>
<dbReference type="Proteomes" id="UP000276665">
    <property type="component" value="Segment"/>
</dbReference>
<name>A0A345MSG4_9VIRU</name>
<reference evidence="1 2" key="1">
    <citation type="submission" date="2018-07" db="EMBL/GenBank/DDBJ databases">
        <title>Uncovering a Universe of Circular DNA Viruses in Animal Metagenomes.</title>
        <authorList>
            <person name="Tisza M."/>
            <person name="Buck C."/>
            <person name="Pastrana D."/>
            <person name="Welch N."/>
            <person name="Peretti A."/>
        </authorList>
    </citation>
    <scope>NUCLEOTIDE SEQUENCE [LARGE SCALE GENOMIC DNA]</scope>
    <source>
        <strain evidence="1">Ctbc431</strain>
    </source>
</reference>
<dbReference type="EMBL" id="MH616921">
    <property type="protein sequence ID" value="AXH74314.1"/>
    <property type="molecule type" value="Genomic_DNA"/>
</dbReference>
<evidence type="ECO:0000313" key="1">
    <source>
        <dbReference type="EMBL" id="AXH74314.1"/>
    </source>
</evidence>
<evidence type="ECO:0000313" key="2">
    <source>
        <dbReference type="Proteomes" id="UP000276665"/>
    </source>
</evidence>
<proteinExistence type="predicted"/>
<protein>
    <submittedName>
        <fullName evidence="1">Capsid protein</fullName>
    </submittedName>
</protein>
<accession>A0A345MSG4</accession>
<sequence length="327" mass="36195">MAKRRYSGPQGGRYRKLIRTGLGVAGRMAGSYIKNRYFNKKSAPETGITAQYDKVTQYSRKPMPKRKKRQWKKFVKKVTAVLDKSLGTRTVVFNTNEAVQAVAGLQAWGCAALYGIHGTADGSGRAGFRDVFRLCNKDDDVMTTNTSGTNPSKITFGSAVIDVTMRNGGSTAIEVDLYECIVRTDSTKTPDFINTLLDSVTETNTIPGAPTGLAISARGTTLFDFPNAISMDKIQVFKKRKYFLPVGNTATFQHRDSRNHHFNATTFDFGPNQNSSYGQRGMTKLFLVCAKEIIGQEAVGINLNFGVTRKYSYTINSNQRSFDSYNP</sequence>
<organism evidence="1 2">
    <name type="scientific">Cressdnaviricota sp</name>
    <dbReference type="NCBI Taxonomy" id="2748378"/>
    <lineage>
        <taxon>Viruses</taxon>
        <taxon>Monodnaviria</taxon>
        <taxon>Shotokuvirae</taxon>
        <taxon>Cressdnaviricota</taxon>
    </lineage>
</organism>